<dbReference type="PANTHER" id="PTHR21174">
    <property type="match status" value="1"/>
</dbReference>
<evidence type="ECO:0000313" key="3">
    <source>
        <dbReference type="Proteomes" id="UP000201728"/>
    </source>
</evidence>
<keyword evidence="3" id="KW-1185">Reference proteome</keyword>
<dbReference type="PANTHER" id="PTHR21174:SF0">
    <property type="entry name" value="HD PHOSPHOHYDROLASE FAMILY PROTEIN-RELATED"/>
    <property type="match status" value="1"/>
</dbReference>
<dbReference type="SUPFAM" id="SSF109604">
    <property type="entry name" value="HD-domain/PDEase-like"/>
    <property type="match status" value="1"/>
</dbReference>
<accession>A0A222P4C0</accession>
<dbReference type="KEGG" id="lcd:clem_10770"/>
<name>A0A222P4C0_9GAMM</name>
<feature type="region of interest" description="Disordered" evidence="1">
    <location>
        <begin position="1"/>
        <end position="20"/>
    </location>
</feature>
<feature type="compositionally biased region" description="Basic and acidic residues" evidence="1">
    <location>
        <begin position="1"/>
        <end position="12"/>
    </location>
</feature>
<dbReference type="InterPro" id="IPR009218">
    <property type="entry name" value="HD_phosphohydro"/>
</dbReference>
<evidence type="ECO:0008006" key="4">
    <source>
        <dbReference type="Google" id="ProtNLM"/>
    </source>
</evidence>
<dbReference type="AlphaFoldDB" id="A0A222P4C0"/>
<protein>
    <recommendedName>
        <fullName evidence="4">Metal-dependent HD superfamily phosphohydrolase</fullName>
    </recommendedName>
</protein>
<reference evidence="3" key="1">
    <citation type="submission" date="2016-07" db="EMBL/GenBank/DDBJ databases">
        <authorList>
            <person name="Florea S."/>
            <person name="Webb J.S."/>
            <person name="Jaromczyk J."/>
            <person name="Schardl C.L."/>
        </authorList>
    </citation>
    <scope>NUCLEOTIDE SEQUENCE [LARGE SCALE GENOMIC DNA]</scope>
    <source>
        <strain evidence="3">CDC-D5610</strain>
    </source>
</reference>
<organism evidence="2 3">
    <name type="scientific">Legionella clemsonensis</name>
    <dbReference type="NCBI Taxonomy" id="1867846"/>
    <lineage>
        <taxon>Bacteria</taxon>
        <taxon>Pseudomonadati</taxon>
        <taxon>Pseudomonadota</taxon>
        <taxon>Gammaproteobacteria</taxon>
        <taxon>Legionellales</taxon>
        <taxon>Legionellaceae</taxon>
        <taxon>Legionella</taxon>
    </lineage>
</organism>
<gene>
    <name evidence="2" type="ORF">clem_10770</name>
</gene>
<proteinExistence type="predicted"/>
<dbReference type="EMBL" id="CP016397">
    <property type="protein sequence ID" value="ASQ46700.1"/>
    <property type="molecule type" value="Genomic_DNA"/>
</dbReference>
<evidence type="ECO:0000256" key="1">
    <source>
        <dbReference type="SAM" id="MobiDB-lite"/>
    </source>
</evidence>
<dbReference type="OrthoDB" id="9808993at2"/>
<sequence length="238" mass="28741">MTQEQDHQRETLDNGQNSKEKKRLINKLQQNWFLLMQELGVDKKVGQKWWIILKKHYTRDNRYYHNLEHIGYLIDLYNRYHACLKQPPLVLLSIWFHDVVYEATHKQNEERSREFFLEFAKEISLKQENMGLISSYILATKTHQVPFSQQYDNDLLFFLDFDLAILGSSSEHYKRYVQQIRLENKHLSSNEFRLQRIQILNKLLDMPLYKTPIFRKKYLQRARLNLAAELKELGGEHV</sequence>
<evidence type="ECO:0000313" key="2">
    <source>
        <dbReference type="EMBL" id="ASQ46700.1"/>
    </source>
</evidence>
<dbReference type="RefSeq" id="WP_094091531.1">
    <property type="nucleotide sequence ID" value="NZ_CP016397.1"/>
</dbReference>
<dbReference type="Proteomes" id="UP000201728">
    <property type="component" value="Chromosome"/>
</dbReference>